<gene>
    <name evidence="13" type="ORF">M3M36_02800</name>
</gene>
<evidence type="ECO:0000256" key="10">
    <source>
        <dbReference type="ARBA" id="ARBA00023125"/>
    </source>
</evidence>
<keyword evidence="9 11" id="KW-0067">ATP-binding</keyword>
<dbReference type="Gene3D" id="3.90.1570.50">
    <property type="match status" value="1"/>
</dbReference>
<sequence length="1004" mass="114706">MSEEKFEQAVIEKLKKEGWTYREDLSNKKAEVLEQNWREILNDNNRIKLKDKPLSDNEFDNLKLELTHNKTPYDAQLLLAGAGGVGTLPLTRDDGSQLEIEIFYGDEVAGGHSRYEIVNQVTFDKLPRTLGHNRRIDIMLLINGLPVGHIEEKDESRANQLSAFEQFQKYDSDGMYKGLFSFVQVMFILSQHSAHYFARPKNSMEYNREFLFGWRDDDGKDISDAMVFIHQVMGIPALHRLVTVNMIPDADNDNLMVMRSYQIQATRAIMDRMRVMENNHLVEKEGGYVWHTTGSGKTVTSFKVAQLLAALPRVRHVLFIVDRVDLVNQTAENFKSFAYETFEKRIQVVNGGALRKALKQKNGPSNIFLTTVQGLDKAVKGGLESDERMVILMDEAHRSASGDAVAHIKKAFSKTTWFAFTGTPNFYSDDVNDVKTTRSVSTYDVFGQRLHRYTIKDAISDQNVLGFDVSYYTPAIEKEADSDFTEQELEKAVYTSLPFREAVVEDIRDLWNENHSGPIEMGVRQPNQFHGMLAVSGKQAVVAYYNLFKKLAPNLRVAMTYSRDEDNGQGSSDLQESLKTAMQDYSTFYGTHDFFSNHDPERAYLTDVTKRIAHKKPYNRKLTEDQETATPQRLDLIIVSDQLLTGFDSKYVNTIYMDKILKEGLLIQAMSRTNRTIDRNAKPHGKIRFFRKGEMMEERVQNALVIYTQGGNDTQPDQDQLNQDQSEMEKVLITDDILAPKKAKQIQNLIPQIEELKTMAGEDFSVTPPSEKEREHFVQLAAEVNHSVQRLVQQGYKIGDEIADVDAQGELNGQKIALNLKDDSHFSALQARLNVVNDKLPAKKQIDLTNIQIAIDLYGREIIDYDRLVELINEYMKETVDTKRAEIEKHIATMTDVERNEILDILDGIVSGKYRVAFNTETLDKTRKAVRSDQQELTIRRWADDYHLSGNAIIEAYEAFLPGVGLNDNPKLKTKLKQIEKEEKLGFFAIADFEDDVLNFFAKL</sequence>
<feature type="domain" description="Helicase ATP-binding" evidence="12">
    <location>
        <begin position="278"/>
        <end position="425"/>
    </location>
</feature>
<dbReference type="SMART" id="SM00487">
    <property type="entry name" value="DEXDc"/>
    <property type="match status" value="1"/>
</dbReference>
<organism evidence="13 14">
    <name type="scientific">Fructobacillus americanaquae</name>
    <dbReference type="NCBI Taxonomy" id="2940302"/>
    <lineage>
        <taxon>Bacteria</taxon>
        <taxon>Bacillati</taxon>
        <taxon>Bacillota</taxon>
        <taxon>Bacilli</taxon>
        <taxon>Lactobacillales</taxon>
        <taxon>Lactobacillaceae</taxon>
        <taxon>Fructobacillus</taxon>
    </lineage>
</organism>
<keyword evidence="8 11" id="KW-0378">Hydrolase</keyword>
<dbReference type="InterPro" id="IPR004473">
    <property type="entry name" value="Restrct_endonuc_typeI_HsdR"/>
</dbReference>
<dbReference type="RefSeq" id="WP_252774326.1">
    <property type="nucleotide sequence ID" value="NZ_CP097122.1"/>
</dbReference>
<dbReference type="Proteomes" id="UP001056093">
    <property type="component" value="Chromosome"/>
</dbReference>
<evidence type="ECO:0000256" key="4">
    <source>
        <dbReference type="ARBA" id="ARBA00022722"/>
    </source>
</evidence>
<reference evidence="13" key="1">
    <citation type="submission" date="2022-05" db="EMBL/GenBank/DDBJ databases">
        <authorList>
            <person name="Oliphant S.A."/>
            <person name="Watson-Haigh N.S."/>
            <person name="Sumby K.M."/>
            <person name="Gardner J.M."/>
            <person name="Jiranek V."/>
        </authorList>
    </citation>
    <scope>NUCLEOTIDE SEQUENCE</scope>
    <source>
        <strain evidence="13">KI3_B9</strain>
    </source>
</reference>
<keyword evidence="10 11" id="KW-0238">DNA-binding</keyword>
<dbReference type="Gene3D" id="3.40.50.300">
    <property type="entry name" value="P-loop containing nucleotide triphosphate hydrolases"/>
    <property type="match status" value="2"/>
</dbReference>
<dbReference type="PROSITE" id="PS51192">
    <property type="entry name" value="HELICASE_ATP_BIND_1"/>
    <property type="match status" value="1"/>
</dbReference>
<evidence type="ECO:0000313" key="13">
    <source>
        <dbReference type="EMBL" id="USS92554.1"/>
    </source>
</evidence>
<evidence type="ECO:0000256" key="8">
    <source>
        <dbReference type="ARBA" id="ARBA00022801"/>
    </source>
</evidence>
<dbReference type="CDD" id="cd22332">
    <property type="entry name" value="HsdR_N"/>
    <property type="match status" value="1"/>
</dbReference>
<accession>A0ABY5C195</accession>
<dbReference type="InterPro" id="IPR051268">
    <property type="entry name" value="Type-I_R_enzyme_R_subunit"/>
</dbReference>
<dbReference type="EMBL" id="CP097122">
    <property type="protein sequence ID" value="USS92554.1"/>
    <property type="molecule type" value="Genomic_DNA"/>
</dbReference>
<comment type="similarity">
    <text evidence="2 11">Belongs to the HsdR family.</text>
</comment>
<keyword evidence="7 13" id="KW-0255">Endonuclease</keyword>
<dbReference type="EC" id="3.1.21.3" evidence="11"/>
<dbReference type="InterPro" id="IPR014001">
    <property type="entry name" value="Helicase_ATP-bd"/>
</dbReference>
<evidence type="ECO:0000256" key="5">
    <source>
        <dbReference type="ARBA" id="ARBA00022741"/>
    </source>
</evidence>
<comment type="function">
    <text evidence="11">Subunit R is required for both nuclease and ATPase activities, but not for modification.</text>
</comment>
<evidence type="ECO:0000313" key="14">
    <source>
        <dbReference type="Proteomes" id="UP001056093"/>
    </source>
</evidence>
<evidence type="ECO:0000256" key="7">
    <source>
        <dbReference type="ARBA" id="ARBA00022759"/>
    </source>
</evidence>
<dbReference type="SUPFAM" id="SSF52540">
    <property type="entry name" value="P-loop containing nucleoside triphosphate hydrolases"/>
    <property type="match status" value="2"/>
</dbReference>
<name>A0ABY5C195_9LACO</name>
<dbReference type="Pfam" id="PF22679">
    <property type="entry name" value="T1R_D3-like"/>
    <property type="match status" value="1"/>
</dbReference>
<dbReference type="InterPro" id="IPR055180">
    <property type="entry name" value="HsdR_RecA-like_helicase_dom_2"/>
</dbReference>
<evidence type="ECO:0000256" key="11">
    <source>
        <dbReference type="RuleBase" id="RU364115"/>
    </source>
</evidence>
<dbReference type="PANTHER" id="PTHR30195:SF16">
    <property type="entry name" value="TYPE I RESTRICTION ENZYME ENDONUCLEASE SUBUNIT"/>
    <property type="match status" value="1"/>
</dbReference>
<keyword evidence="5 11" id="KW-0547">Nucleotide-binding</keyword>
<dbReference type="Pfam" id="PF18766">
    <property type="entry name" value="SWI2_SNF2"/>
    <property type="match status" value="1"/>
</dbReference>
<keyword evidence="14" id="KW-1185">Reference proteome</keyword>
<evidence type="ECO:0000256" key="6">
    <source>
        <dbReference type="ARBA" id="ARBA00022747"/>
    </source>
</evidence>
<evidence type="ECO:0000256" key="1">
    <source>
        <dbReference type="ARBA" id="ARBA00000851"/>
    </source>
</evidence>
<proteinExistence type="inferred from homology"/>
<dbReference type="GO" id="GO:0004519">
    <property type="term" value="F:endonuclease activity"/>
    <property type="evidence" value="ECO:0007669"/>
    <property type="project" value="UniProtKB-KW"/>
</dbReference>
<dbReference type="Pfam" id="PF04313">
    <property type="entry name" value="HSDR_N"/>
    <property type="match status" value="1"/>
</dbReference>
<evidence type="ECO:0000256" key="2">
    <source>
        <dbReference type="ARBA" id="ARBA00008598"/>
    </source>
</evidence>
<comment type="subunit">
    <text evidence="3 11">The type I restriction/modification system is composed of three polypeptides R, M and S.</text>
</comment>
<comment type="catalytic activity">
    <reaction evidence="1 11">
        <text>Endonucleolytic cleavage of DNA to give random double-stranded fragments with terminal 5'-phosphates, ATP is simultaneously hydrolyzed.</text>
        <dbReference type="EC" id="3.1.21.3"/>
    </reaction>
</comment>
<keyword evidence="4" id="KW-0540">Nuclease</keyword>
<evidence type="ECO:0000256" key="9">
    <source>
        <dbReference type="ARBA" id="ARBA00022840"/>
    </source>
</evidence>
<evidence type="ECO:0000256" key="3">
    <source>
        <dbReference type="ARBA" id="ARBA00011296"/>
    </source>
</evidence>
<dbReference type="PANTHER" id="PTHR30195">
    <property type="entry name" value="TYPE I SITE-SPECIFIC DEOXYRIBONUCLEASE PROTEIN SUBUNIT M AND R"/>
    <property type="match status" value="1"/>
</dbReference>
<dbReference type="InterPro" id="IPR040980">
    <property type="entry name" value="SWI2_SNF2"/>
</dbReference>
<protein>
    <recommendedName>
        <fullName evidence="11">Type I restriction enzyme endonuclease subunit</fullName>
        <shortName evidence="11">R protein</shortName>
        <ecNumber evidence="11">3.1.21.3</ecNumber>
    </recommendedName>
    <alternativeName>
        <fullName evidence="11">Type-1 restriction enzyme R protein</fullName>
    </alternativeName>
</protein>
<dbReference type="NCBIfam" id="TIGR00348">
    <property type="entry name" value="hsdR"/>
    <property type="match status" value="1"/>
</dbReference>
<dbReference type="InterPro" id="IPR027417">
    <property type="entry name" value="P-loop_NTPase"/>
</dbReference>
<dbReference type="InterPro" id="IPR007409">
    <property type="entry name" value="Restrct_endonuc_type1_HsdR_N"/>
</dbReference>
<evidence type="ECO:0000259" key="12">
    <source>
        <dbReference type="PROSITE" id="PS51192"/>
    </source>
</evidence>
<keyword evidence="6 11" id="KW-0680">Restriction system</keyword>